<keyword evidence="7" id="KW-1185">Reference proteome</keyword>
<dbReference type="EMBL" id="CP031037">
    <property type="protein sequence ID" value="QDZ20630.1"/>
    <property type="molecule type" value="Genomic_DNA"/>
</dbReference>
<evidence type="ECO:0000256" key="5">
    <source>
        <dbReference type="SAM" id="MobiDB-lite"/>
    </source>
</evidence>
<proteinExistence type="inferred from homology"/>
<evidence type="ECO:0000256" key="1">
    <source>
        <dbReference type="ARBA" id="ARBA00007625"/>
    </source>
</evidence>
<feature type="region of interest" description="Disordered" evidence="5">
    <location>
        <begin position="88"/>
        <end position="123"/>
    </location>
</feature>
<keyword evidence="3" id="KW-0677">Repeat</keyword>
<evidence type="ECO:0000256" key="3">
    <source>
        <dbReference type="ARBA" id="ARBA00022737"/>
    </source>
</evidence>
<dbReference type="Pfam" id="PF24796">
    <property type="entry name" value="WDR55"/>
    <property type="match status" value="1"/>
</dbReference>
<feature type="repeat" description="WD" evidence="4">
    <location>
        <begin position="167"/>
        <end position="208"/>
    </location>
</feature>
<accession>A0A5B8MMU8</accession>
<dbReference type="PANTHER" id="PTHR44019:SF20">
    <property type="entry name" value="WD REPEAT-CONTAINING PROTEIN 55"/>
    <property type="match status" value="1"/>
</dbReference>
<dbReference type="InterPro" id="IPR050505">
    <property type="entry name" value="WDR55/POC1"/>
</dbReference>
<reference evidence="6 7" key="1">
    <citation type="submission" date="2018-07" db="EMBL/GenBank/DDBJ databases">
        <title>The complete nuclear genome of the prasinophyte Chloropicon primus (CCMP1205).</title>
        <authorList>
            <person name="Pombert J.-F."/>
            <person name="Otis C."/>
            <person name="Turmel M."/>
            <person name="Lemieux C."/>
        </authorList>
    </citation>
    <scope>NUCLEOTIDE SEQUENCE [LARGE SCALE GENOMIC DNA]</scope>
    <source>
        <strain evidence="6 7">CCMP1205</strain>
    </source>
</reference>
<keyword evidence="2 4" id="KW-0853">WD repeat</keyword>
<dbReference type="PROSITE" id="PS50082">
    <property type="entry name" value="WD_REPEATS_2"/>
    <property type="match status" value="1"/>
</dbReference>
<evidence type="ECO:0000313" key="6">
    <source>
        <dbReference type="EMBL" id="QDZ20630.1"/>
    </source>
</evidence>
<dbReference type="Gene3D" id="2.130.10.10">
    <property type="entry name" value="YVTN repeat-like/Quinoprotein amine dehydrogenase"/>
    <property type="match status" value="2"/>
</dbReference>
<dbReference type="SMART" id="SM00320">
    <property type="entry name" value="WD40"/>
    <property type="match status" value="6"/>
</dbReference>
<organism evidence="6 7">
    <name type="scientific">Chloropicon primus</name>
    <dbReference type="NCBI Taxonomy" id="1764295"/>
    <lineage>
        <taxon>Eukaryota</taxon>
        <taxon>Viridiplantae</taxon>
        <taxon>Chlorophyta</taxon>
        <taxon>Chloropicophyceae</taxon>
        <taxon>Chloropicales</taxon>
        <taxon>Chloropicaceae</taxon>
        <taxon>Chloropicon</taxon>
    </lineage>
</organism>
<dbReference type="SUPFAM" id="SSF50978">
    <property type="entry name" value="WD40 repeat-like"/>
    <property type="match status" value="1"/>
</dbReference>
<name>A0A5B8MMU8_9CHLO</name>
<comment type="similarity">
    <text evidence="1">Belongs to the WD repeat WDR55 family.</text>
</comment>
<dbReference type="InterPro" id="IPR001680">
    <property type="entry name" value="WD40_rpt"/>
</dbReference>
<feature type="compositionally biased region" description="Basic residues" evidence="5">
    <location>
        <begin position="362"/>
        <end position="374"/>
    </location>
</feature>
<dbReference type="InterPro" id="IPR015943">
    <property type="entry name" value="WD40/YVTN_repeat-like_dom_sf"/>
</dbReference>
<feature type="region of interest" description="Disordered" evidence="5">
    <location>
        <begin position="335"/>
        <end position="391"/>
    </location>
</feature>
<dbReference type="Proteomes" id="UP000316726">
    <property type="component" value="Chromosome 4"/>
</dbReference>
<dbReference type="AlphaFoldDB" id="A0A5B8MMU8"/>
<gene>
    <name evidence="6" type="ORF">A3770_04p31480</name>
</gene>
<evidence type="ECO:0000313" key="7">
    <source>
        <dbReference type="Proteomes" id="UP000316726"/>
    </source>
</evidence>
<sequence>MDYFKSRSLVLPVQPMDVCARGDYAAVALIDGRIALARVGENEGEAGRMTTHLWQAHDGASCRSAIFLDDFVVSGDAQGSLRLSSIERSAGASADQGKPYGVQSEGRQVEEDEEDEEEGGDLGCGTSCIVGLGDANTFAVGYDDGKLEVYDRRALGKGASPVPVAHFVEHTDFVSAMDLVSPGQQLVSTSGDGTLALFDLRKRKLVARSEDDADDEMLSVRVMKGGKKVVCGHQSGVLSIFSWGYWNDCSDRFPGHPESVDAMVKVDEDTLLTGSSDGLIRIVSVLPNKALGVVGEHLAENPIEKLCLEPTSSRTLYSISHDNVVKVWSVGELLDEDESDDGEDAKAEEEGSDSEDADRPRPQRKKHKKGKQKGGFKGQKHAERSAFFADL</sequence>
<protein>
    <submittedName>
        <fullName evidence="6">WD40 repeat domain-containing protein</fullName>
    </submittedName>
</protein>
<dbReference type="OrthoDB" id="2288928at2759"/>
<evidence type="ECO:0000256" key="2">
    <source>
        <dbReference type="ARBA" id="ARBA00022574"/>
    </source>
</evidence>
<evidence type="ECO:0000256" key="4">
    <source>
        <dbReference type="PROSITE-ProRule" id="PRU00221"/>
    </source>
</evidence>
<dbReference type="STRING" id="1764295.A0A5B8MMU8"/>
<dbReference type="PANTHER" id="PTHR44019">
    <property type="entry name" value="WD REPEAT-CONTAINING PROTEIN 55"/>
    <property type="match status" value="1"/>
</dbReference>
<dbReference type="InterPro" id="IPR036322">
    <property type="entry name" value="WD40_repeat_dom_sf"/>
</dbReference>
<feature type="compositionally biased region" description="Acidic residues" evidence="5">
    <location>
        <begin position="110"/>
        <end position="120"/>
    </location>
</feature>